<sequence length="87" mass="10369">MDYYENEHGKDVRDFIMTKDPERWAVISMFNALKYRIRAGKKSGESLTKDFVKMRDYLEDYAEVTEQSIDGAYEDLYVNVEDFGKYE</sequence>
<proteinExistence type="predicted"/>
<evidence type="ECO:0000313" key="1">
    <source>
        <dbReference type="EMBL" id="ALA06974.1"/>
    </source>
</evidence>
<dbReference type="OrthoDB" id="16124at10239"/>
<dbReference type="GeneID" id="26797786"/>
<reference evidence="1 2" key="1">
    <citation type="journal article" date="2015" name="Appl. Environ. Microbiol.">
        <title>A virulent phage infecting Lactococcus garvieae, with homology to Lactococcus lactis phages.</title>
        <authorList>
            <person name="Eraclio G."/>
            <person name="Tremblay D.M."/>
            <person name="Lacelle-Cote A."/>
            <person name="Labrie S.J."/>
            <person name="Fortina M.G."/>
            <person name="Moineau S."/>
        </authorList>
    </citation>
    <scope>NUCLEOTIDE SEQUENCE [LARGE SCALE GENOMIC DNA]</scope>
</reference>
<name>A0A0N6WMQ3_9CAUD</name>
<keyword evidence="2" id="KW-1185">Reference proteome</keyword>
<accession>A0A0N6WMQ3</accession>
<dbReference type="KEGG" id="vg:26797786"/>
<protein>
    <submittedName>
        <fullName evidence="1">Uncharacterized protein</fullName>
    </submittedName>
</protein>
<dbReference type="Pfam" id="PF11753">
    <property type="entry name" value="DUF3310"/>
    <property type="match status" value="1"/>
</dbReference>
<organism evidence="1 2">
    <name type="scientific">Lactococcus phage GE1</name>
    <dbReference type="NCBI Taxonomy" id="1698369"/>
    <lineage>
        <taxon>Viruses</taxon>
        <taxon>Duplodnaviria</taxon>
        <taxon>Heunggongvirae</taxon>
        <taxon>Uroviricota</taxon>
        <taxon>Caudoviricetes</taxon>
        <taxon>Chertseyvirus</taxon>
        <taxon>Chertseyvirus GE1</taxon>
    </lineage>
</organism>
<dbReference type="RefSeq" id="YP_009226648.1">
    <property type="nucleotide sequence ID" value="NC_029118.1"/>
</dbReference>
<evidence type="ECO:0000313" key="2">
    <source>
        <dbReference type="Proteomes" id="UP000204630"/>
    </source>
</evidence>
<dbReference type="InterPro" id="IPR021739">
    <property type="entry name" value="SaV-like"/>
</dbReference>
<dbReference type="EMBL" id="KT339177">
    <property type="protein sequence ID" value="ALA06974.1"/>
    <property type="molecule type" value="Genomic_DNA"/>
</dbReference>
<dbReference type="Proteomes" id="UP000204630">
    <property type="component" value="Segment"/>
</dbReference>